<reference evidence="1" key="1">
    <citation type="submission" date="2014-09" db="EMBL/GenBank/DDBJ databases">
        <authorList>
            <person name="Magalhaes I.L.F."/>
            <person name="Oliveira U."/>
            <person name="Santos F.R."/>
            <person name="Vidigal T.H.D.A."/>
            <person name="Brescovit A.D."/>
            <person name="Santos A.J."/>
        </authorList>
    </citation>
    <scope>NUCLEOTIDE SEQUENCE</scope>
    <source>
        <tissue evidence="1">Shoot tissue taken approximately 20 cm above the soil surface</tissue>
    </source>
</reference>
<reference evidence="1" key="2">
    <citation type="journal article" date="2015" name="Data Brief">
        <title>Shoot transcriptome of the giant reed, Arundo donax.</title>
        <authorList>
            <person name="Barrero R.A."/>
            <person name="Guerrero F.D."/>
            <person name="Moolhuijzen P."/>
            <person name="Goolsby J.A."/>
            <person name="Tidwell J."/>
            <person name="Bellgard S.E."/>
            <person name="Bellgard M.I."/>
        </authorList>
    </citation>
    <scope>NUCLEOTIDE SEQUENCE</scope>
    <source>
        <tissue evidence="1">Shoot tissue taken approximately 20 cm above the soil surface</tissue>
    </source>
</reference>
<evidence type="ECO:0000313" key="1">
    <source>
        <dbReference type="EMBL" id="JAD48160.1"/>
    </source>
</evidence>
<dbReference type="AlphaFoldDB" id="A0A0A9AGW4"/>
<dbReference type="EMBL" id="GBRH01249735">
    <property type="protein sequence ID" value="JAD48160.1"/>
    <property type="molecule type" value="Transcribed_RNA"/>
</dbReference>
<protein>
    <submittedName>
        <fullName evidence="1">Uncharacterized protein</fullName>
    </submittedName>
</protein>
<proteinExistence type="predicted"/>
<organism evidence="1">
    <name type="scientific">Arundo donax</name>
    <name type="common">Giant reed</name>
    <name type="synonym">Donax arundinaceus</name>
    <dbReference type="NCBI Taxonomy" id="35708"/>
    <lineage>
        <taxon>Eukaryota</taxon>
        <taxon>Viridiplantae</taxon>
        <taxon>Streptophyta</taxon>
        <taxon>Embryophyta</taxon>
        <taxon>Tracheophyta</taxon>
        <taxon>Spermatophyta</taxon>
        <taxon>Magnoliopsida</taxon>
        <taxon>Liliopsida</taxon>
        <taxon>Poales</taxon>
        <taxon>Poaceae</taxon>
        <taxon>PACMAD clade</taxon>
        <taxon>Arundinoideae</taxon>
        <taxon>Arundineae</taxon>
        <taxon>Arundo</taxon>
    </lineage>
</organism>
<accession>A0A0A9AGW4</accession>
<name>A0A0A9AGW4_ARUDO</name>
<sequence>MPVSLLHTIVGMRDNLAPLQMQVSLTLPGNVMRSSDIICWVTLPGPRVSDPTSPDVTSEEPFPQETSVWKLLSGKDRSMPTMSALLLAECQLFAAIYITTVPIT</sequence>